<keyword evidence="1" id="KW-1133">Transmembrane helix</keyword>
<keyword evidence="3" id="KW-1185">Reference proteome</keyword>
<name>B0CBI5_ACAM1</name>
<organism evidence="2 3">
    <name type="scientific">Acaryochloris marina (strain MBIC 11017)</name>
    <dbReference type="NCBI Taxonomy" id="329726"/>
    <lineage>
        <taxon>Bacteria</taxon>
        <taxon>Bacillati</taxon>
        <taxon>Cyanobacteriota</taxon>
        <taxon>Cyanophyceae</taxon>
        <taxon>Acaryochloridales</taxon>
        <taxon>Acaryochloridaceae</taxon>
        <taxon>Acaryochloris</taxon>
    </lineage>
</organism>
<evidence type="ECO:0000256" key="1">
    <source>
        <dbReference type="SAM" id="Phobius"/>
    </source>
</evidence>
<evidence type="ECO:0000313" key="2">
    <source>
        <dbReference type="EMBL" id="ABW29103.1"/>
    </source>
</evidence>
<dbReference type="HOGENOM" id="CLU_2613839_0_0_3"/>
<feature type="transmembrane region" description="Helical" evidence="1">
    <location>
        <begin position="44"/>
        <end position="63"/>
    </location>
</feature>
<sequence length="78" mass="8666">MQTYKSTAISQLIITTLLFFTLSTGSKAVQLANKPTLSEQQDRIFDITLVASSLGGKALITWLNHRQKKSDKHDDDDA</sequence>
<keyword evidence="1" id="KW-0472">Membrane</keyword>
<evidence type="ECO:0000313" key="3">
    <source>
        <dbReference type="Proteomes" id="UP000000268"/>
    </source>
</evidence>
<dbReference type="EMBL" id="CP000828">
    <property type="protein sequence ID" value="ABW29103.1"/>
    <property type="molecule type" value="Genomic_DNA"/>
</dbReference>
<accession>B0CBI5</accession>
<dbReference type="AlphaFoldDB" id="B0CBI5"/>
<protein>
    <submittedName>
        <fullName evidence="2">Uncharacterized protein</fullName>
    </submittedName>
</protein>
<keyword evidence="1" id="KW-0812">Transmembrane</keyword>
<dbReference type="Proteomes" id="UP000000268">
    <property type="component" value="Chromosome"/>
</dbReference>
<reference evidence="2 3" key="1">
    <citation type="journal article" date="2008" name="Proc. Natl. Acad. Sci. U.S.A.">
        <title>Niche adaptation and genome expansion in the chlorophyll d-producing cyanobacterium Acaryochloris marina.</title>
        <authorList>
            <person name="Swingley W.D."/>
            <person name="Chen M."/>
            <person name="Cheung P.C."/>
            <person name="Conrad A.L."/>
            <person name="Dejesa L.C."/>
            <person name="Hao J."/>
            <person name="Honchak B.M."/>
            <person name="Karbach L.E."/>
            <person name="Kurdoglu A."/>
            <person name="Lahiri S."/>
            <person name="Mastrian S.D."/>
            <person name="Miyashita H."/>
            <person name="Page L."/>
            <person name="Ramakrishna P."/>
            <person name="Satoh S."/>
            <person name="Sattley W.M."/>
            <person name="Shimada Y."/>
            <person name="Taylor H.L."/>
            <person name="Tomo T."/>
            <person name="Tsuchiya T."/>
            <person name="Wang Z.T."/>
            <person name="Raymond J."/>
            <person name="Mimuro M."/>
            <person name="Blankenship R.E."/>
            <person name="Touchman J.W."/>
        </authorList>
    </citation>
    <scope>NUCLEOTIDE SEQUENCE [LARGE SCALE GENOMIC DNA]</scope>
    <source>
        <strain evidence="3">MBIC 11017</strain>
    </source>
</reference>
<proteinExistence type="predicted"/>
<dbReference type="KEGG" id="amr:AM1_4122"/>
<gene>
    <name evidence="2" type="ordered locus">AM1_4122</name>
</gene>